<organism evidence="2 3">
    <name type="scientific">Neurospora crassa (strain ATCC 24698 / 74-OR23-1A / CBS 708.71 / DSM 1257 / FGSC 987)</name>
    <dbReference type="NCBI Taxonomy" id="367110"/>
    <lineage>
        <taxon>Eukaryota</taxon>
        <taxon>Fungi</taxon>
        <taxon>Dikarya</taxon>
        <taxon>Ascomycota</taxon>
        <taxon>Pezizomycotina</taxon>
        <taxon>Sordariomycetes</taxon>
        <taxon>Sordariomycetidae</taxon>
        <taxon>Sordariales</taxon>
        <taxon>Sordariaceae</taxon>
        <taxon>Neurospora</taxon>
    </lineage>
</organism>
<dbReference type="InParanoid" id="V5ILB8"/>
<keyword evidence="3" id="KW-1185">Reference proteome</keyword>
<name>V5ILB8_NEUCR</name>
<dbReference type="VEuPathDB" id="FungiDB:NCU17180"/>
<dbReference type="KEGG" id="ncr:NCU17180"/>
<proteinExistence type="predicted"/>
<dbReference type="Proteomes" id="UP000001805">
    <property type="component" value="Chromosome 7, Linkage Group VII"/>
</dbReference>
<dbReference type="SMR" id="V5ILB8"/>
<feature type="region of interest" description="Disordered" evidence="1">
    <location>
        <begin position="1"/>
        <end position="85"/>
    </location>
</feature>
<evidence type="ECO:0000256" key="1">
    <source>
        <dbReference type="SAM" id="MobiDB-lite"/>
    </source>
</evidence>
<gene>
    <name evidence="2" type="ORF">NCU17180</name>
</gene>
<accession>V5ILB8</accession>
<evidence type="ECO:0000313" key="3">
    <source>
        <dbReference type="Proteomes" id="UP000001805"/>
    </source>
</evidence>
<sequence length="196" mass="22380">MEDAVNTDRDVPEDRRMTRGMKAAGEVIPPVVPPVKKRSRLQKSKPIDVKPEDSKDNDNRSSQDLYQLSVKRKKAKTPPFDPTNPWACGPDGVPVIDRIVWHLTRAYARTPTEDELSEAVHKYKWRATTKHSLGDLKTMALTEKHQARKKLAENPEDKLQQIKLDLLKVITAHSTGEYSDAMSAKWREGREKVKMD</sequence>
<evidence type="ECO:0000313" key="2">
    <source>
        <dbReference type="EMBL" id="ESA41854.1"/>
    </source>
</evidence>
<protein>
    <submittedName>
        <fullName evidence="2">Uncharacterized protein</fullName>
    </submittedName>
</protein>
<dbReference type="GeneID" id="23569829"/>
<dbReference type="EMBL" id="CM002242">
    <property type="protein sequence ID" value="ESA41854.1"/>
    <property type="molecule type" value="Genomic_DNA"/>
</dbReference>
<feature type="compositionally biased region" description="Basic and acidic residues" evidence="1">
    <location>
        <begin position="1"/>
        <end position="17"/>
    </location>
</feature>
<feature type="compositionally biased region" description="Basic and acidic residues" evidence="1">
    <location>
        <begin position="45"/>
        <end position="61"/>
    </location>
</feature>
<reference evidence="2 3" key="1">
    <citation type="journal article" date="2003" name="Nature">
        <title>The genome sequence of the filamentous fungus Neurospora crassa.</title>
        <authorList>
            <person name="Galagan J.E."/>
            <person name="Calvo S.E."/>
            <person name="Borkovich K.A."/>
            <person name="Selker E.U."/>
            <person name="Read N.D."/>
            <person name="Jaffe D."/>
            <person name="FitzHugh W."/>
            <person name="Ma L.J."/>
            <person name="Smirnov S."/>
            <person name="Purcell S."/>
            <person name="Rehman B."/>
            <person name="Elkins T."/>
            <person name="Engels R."/>
            <person name="Wang S."/>
            <person name="Nielsen C.B."/>
            <person name="Butler J."/>
            <person name="Endrizzi M."/>
            <person name="Qui D."/>
            <person name="Ianakiev P."/>
            <person name="Bell-Pedersen D."/>
            <person name="Nelson M.A."/>
            <person name="Werner-Washburne M."/>
            <person name="Selitrennikoff C.P."/>
            <person name="Kinsey J.A."/>
            <person name="Braun E.L."/>
            <person name="Zelter A."/>
            <person name="Schulte U."/>
            <person name="Kothe G.O."/>
            <person name="Jedd G."/>
            <person name="Mewes W."/>
            <person name="Staben C."/>
            <person name="Marcotte E."/>
            <person name="Greenberg D."/>
            <person name="Roy A."/>
            <person name="Foley K."/>
            <person name="Naylor J."/>
            <person name="Stange-Thomann N."/>
            <person name="Barrett R."/>
            <person name="Gnerre S."/>
            <person name="Kamal M."/>
            <person name="Kamvysselis M."/>
            <person name="Mauceli E."/>
            <person name="Bielke C."/>
            <person name="Rudd S."/>
            <person name="Frishman D."/>
            <person name="Krystofova S."/>
            <person name="Rasmussen C."/>
            <person name="Metzenberg R.L."/>
            <person name="Perkins D.D."/>
            <person name="Kroken S."/>
            <person name="Cogoni C."/>
            <person name="Macino G."/>
            <person name="Catcheside D."/>
            <person name="Li W."/>
            <person name="Pratt R.J."/>
            <person name="Osmani S.A."/>
            <person name="DeSouza C.P."/>
            <person name="Glass L."/>
            <person name="Orbach M.J."/>
            <person name="Berglund J.A."/>
            <person name="Voelker R."/>
            <person name="Yarden O."/>
            <person name="Plamann M."/>
            <person name="Seiler S."/>
            <person name="Dunlap J."/>
            <person name="Radford A."/>
            <person name="Aramayo R."/>
            <person name="Natvig D.O."/>
            <person name="Alex L.A."/>
            <person name="Mannhaupt G."/>
            <person name="Ebbole D.J."/>
            <person name="Freitag M."/>
            <person name="Paulsen I."/>
            <person name="Sachs M.S."/>
            <person name="Lander E.S."/>
            <person name="Nusbaum C."/>
            <person name="Birren B."/>
        </authorList>
    </citation>
    <scope>NUCLEOTIDE SEQUENCE [LARGE SCALE GENOMIC DNA]</scope>
    <source>
        <strain evidence="3">ATCC 24698 / 74-OR23-1A / CBS 708.71 / DSM 1257 / FGSC 987</strain>
    </source>
</reference>
<dbReference type="OrthoDB" id="4587937at2759"/>
<dbReference type="RefSeq" id="XP_011395354.1">
    <property type="nucleotide sequence ID" value="XM_011397052.1"/>
</dbReference>
<dbReference type="AlphaFoldDB" id="V5ILB8"/>